<protein>
    <recommendedName>
        <fullName evidence="11">FZ domain-containing protein</fullName>
    </recommendedName>
</protein>
<evidence type="ECO:0000256" key="1">
    <source>
        <dbReference type="ARBA" id="ARBA00004613"/>
    </source>
</evidence>
<evidence type="ECO:0000256" key="9">
    <source>
        <dbReference type="PROSITE-ProRule" id="PRU00090"/>
    </source>
</evidence>
<keyword evidence="7" id="KW-0221">Differentiation</keyword>
<evidence type="ECO:0000256" key="8">
    <source>
        <dbReference type="ARBA" id="ARBA00023157"/>
    </source>
</evidence>
<dbReference type="PANTHER" id="PTHR11309">
    <property type="entry name" value="FRIZZLED"/>
    <property type="match status" value="1"/>
</dbReference>
<accession>A0A8B9H3I6</accession>
<evidence type="ECO:0000256" key="5">
    <source>
        <dbReference type="ARBA" id="ARBA00022687"/>
    </source>
</evidence>
<dbReference type="Pfam" id="PF01392">
    <property type="entry name" value="Fz"/>
    <property type="match status" value="1"/>
</dbReference>
<comment type="similarity">
    <text evidence="2">Belongs to the secreted frizzled-related protein (sFRP) family.</text>
</comment>
<keyword evidence="6 10" id="KW-0732">Signal</keyword>
<evidence type="ECO:0000256" key="4">
    <source>
        <dbReference type="ARBA" id="ARBA00022525"/>
    </source>
</evidence>
<evidence type="ECO:0000256" key="3">
    <source>
        <dbReference type="ARBA" id="ARBA00022473"/>
    </source>
</evidence>
<comment type="caution">
    <text evidence="9">Lacks conserved residue(s) required for the propagation of feature annotation.</text>
</comment>
<evidence type="ECO:0000256" key="7">
    <source>
        <dbReference type="ARBA" id="ARBA00022782"/>
    </source>
</evidence>
<dbReference type="InterPro" id="IPR020067">
    <property type="entry name" value="Frizzled_dom"/>
</dbReference>
<dbReference type="PROSITE" id="PS50038">
    <property type="entry name" value="FZ"/>
    <property type="match status" value="1"/>
</dbReference>
<dbReference type="GO" id="GO:0030154">
    <property type="term" value="P:cell differentiation"/>
    <property type="evidence" value="ECO:0007669"/>
    <property type="project" value="UniProtKB-KW"/>
</dbReference>
<dbReference type="Ensembl" id="ENSAMXT00005008739.1">
    <property type="protein sequence ID" value="ENSAMXP00005007768.1"/>
    <property type="gene ID" value="ENSAMXG00005004594.1"/>
</dbReference>
<name>A0A8B9H3I6_ASTMX</name>
<dbReference type="GO" id="GO:0017147">
    <property type="term" value="F:Wnt-protein binding"/>
    <property type="evidence" value="ECO:0007669"/>
    <property type="project" value="TreeGrafter"/>
</dbReference>
<reference evidence="12" key="1">
    <citation type="submission" date="2025-08" db="UniProtKB">
        <authorList>
            <consortium name="Ensembl"/>
        </authorList>
    </citation>
    <scope>IDENTIFICATION</scope>
</reference>
<keyword evidence="3" id="KW-0217">Developmental protein</keyword>
<dbReference type="SUPFAM" id="SSF63501">
    <property type="entry name" value="Frizzled cysteine-rich domain"/>
    <property type="match status" value="1"/>
</dbReference>
<evidence type="ECO:0000256" key="10">
    <source>
        <dbReference type="SAM" id="SignalP"/>
    </source>
</evidence>
<evidence type="ECO:0000256" key="6">
    <source>
        <dbReference type="ARBA" id="ARBA00022729"/>
    </source>
</evidence>
<dbReference type="SMART" id="SM00063">
    <property type="entry name" value="FRI"/>
    <property type="match status" value="1"/>
</dbReference>
<sequence>MSVHLSVLLLLLLGQSSWAMPDGHWEPRGSSRCIPIPSNMALCQGLGYNTMRMPNLLGHESPAEAVQQSASWLPLLARECHPHARIFLCSLFAPVCLERIISPCRSLCESVQDSCAPIMNCYGYPWPRILHCNQFPKDHLMCISSVTHMPNSTNHGRRGEPTTVPSQYTRTVVWKSIYLRDFLCFCIFAKINIKSQFKKYFLTLKKNIILKLQHGGGSVMVWGCLADLGPGQFAVIIGTINSALYQKILKENVRPSVCDLKLRCTYVLQQVNVSKHTNKFTSEWLKKKVTEWSSQSLIEMLWHGIKEDVYA</sequence>
<keyword evidence="5" id="KW-0879">Wnt signaling pathway</keyword>
<keyword evidence="8 9" id="KW-1015">Disulfide bond</keyword>
<feature type="chain" id="PRO_5034214937" description="FZ domain-containing protein" evidence="10">
    <location>
        <begin position="20"/>
        <end position="311"/>
    </location>
</feature>
<dbReference type="Proteomes" id="UP000694621">
    <property type="component" value="Unplaced"/>
</dbReference>
<dbReference type="InterPro" id="IPR036397">
    <property type="entry name" value="RNaseH_sf"/>
</dbReference>
<dbReference type="GO" id="GO:0005615">
    <property type="term" value="C:extracellular space"/>
    <property type="evidence" value="ECO:0007669"/>
    <property type="project" value="TreeGrafter"/>
</dbReference>
<evidence type="ECO:0000256" key="2">
    <source>
        <dbReference type="ARBA" id="ARBA00010054"/>
    </source>
</evidence>
<feature type="disulfide bond" evidence="9">
    <location>
        <begin position="108"/>
        <end position="132"/>
    </location>
</feature>
<feature type="signal peptide" evidence="10">
    <location>
        <begin position="1"/>
        <end position="19"/>
    </location>
</feature>
<evidence type="ECO:0000313" key="12">
    <source>
        <dbReference type="Ensembl" id="ENSAMXP00005007768.1"/>
    </source>
</evidence>
<evidence type="ECO:0000313" key="13">
    <source>
        <dbReference type="Proteomes" id="UP000694621"/>
    </source>
</evidence>
<proteinExistence type="inferred from homology"/>
<organism evidence="12 13">
    <name type="scientific">Astyanax mexicanus</name>
    <name type="common">Blind cave fish</name>
    <name type="synonym">Astyanax fasciatus mexicanus</name>
    <dbReference type="NCBI Taxonomy" id="7994"/>
    <lineage>
        <taxon>Eukaryota</taxon>
        <taxon>Metazoa</taxon>
        <taxon>Chordata</taxon>
        <taxon>Craniata</taxon>
        <taxon>Vertebrata</taxon>
        <taxon>Euteleostomi</taxon>
        <taxon>Actinopterygii</taxon>
        <taxon>Neopterygii</taxon>
        <taxon>Teleostei</taxon>
        <taxon>Ostariophysi</taxon>
        <taxon>Characiformes</taxon>
        <taxon>Characoidei</taxon>
        <taxon>Acestrorhamphidae</taxon>
        <taxon>Acestrorhamphinae</taxon>
        <taxon>Astyanax</taxon>
    </lineage>
</organism>
<dbReference type="InterPro" id="IPR036790">
    <property type="entry name" value="Frizzled_dom_sf"/>
</dbReference>
<feature type="domain" description="FZ" evidence="11">
    <location>
        <begin position="28"/>
        <end position="145"/>
    </location>
</feature>
<keyword evidence="4" id="KW-0964">Secreted</keyword>
<dbReference type="AlphaFoldDB" id="A0A8B9H3I6"/>
<dbReference type="Gene3D" id="1.10.2000.10">
    <property type="entry name" value="Frizzled cysteine-rich domain"/>
    <property type="match status" value="1"/>
</dbReference>
<dbReference type="FunFam" id="1.10.2000.10:FF:000001">
    <property type="entry name" value="secreted frizzled-related protein 2"/>
    <property type="match status" value="1"/>
</dbReference>
<feature type="disulfide bond" evidence="9">
    <location>
        <begin position="43"/>
        <end position="89"/>
    </location>
</feature>
<dbReference type="InterPro" id="IPR015526">
    <property type="entry name" value="Frizzled/SFRP"/>
</dbReference>
<dbReference type="GO" id="GO:0035567">
    <property type="term" value="P:non-canonical Wnt signaling pathway"/>
    <property type="evidence" value="ECO:0007669"/>
    <property type="project" value="TreeGrafter"/>
</dbReference>
<dbReference type="GO" id="GO:0060070">
    <property type="term" value="P:canonical Wnt signaling pathway"/>
    <property type="evidence" value="ECO:0007669"/>
    <property type="project" value="TreeGrafter"/>
</dbReference>
<dbReference type="PANTHER" id="PTHR11309:SF133">
    <property type="entry name" value="SECRETED FRIZZLED-RELATED PROTEIN 5"/>
    <property type="match status" value="1"/>
</dbReference>
<evidence type="ECO:0000259" key="11">
    <source>
        <dbReference type="PROSITE" id="PS50038"/>
    </source>
</evidence>
<dbReference type="Gene3D" id="3.30.420.10">
    <property type="entry name" value="Ribonuclease H-like superfamily/Ribonuclease H"/>
    <property type="match status" value="1"/>
</dbReference>
<dbReference type="GO" id="GO:0003676">
    <property type="term" value="F:nucleic acid binding"/>
    <property type="evidence" value="ECO:0007669"/>
    <property type="project" value="InterPro"/>
</dbReference>
<comment type="subcellular location">
    <subcellularLocation>
        <location evidence="1">Secreted</location>
    </subcellularLocation>
</comment>